<name>A0A4Y9XX32_9APHY</name>
<accession>A0A4Y9XX32</accession>
<reference evidence="1 2" key="1">
    <citation type="submission" date="2019-01" db="EMBL/GenBank/DDBJ databases">
        <title>Genome sequencing of the rare red list fungi Fomitopsis rosea.</title>
        <authorList>
            <person name="Buettner E."/>
            <person name="Kellner H."/>
        </authorList>
    </citation>
    <scope>NUCLEOTIDE SEQUENCE [LARGE SCALE GENOMIC DNA]</scope>
    <source>
        <strain evidence="1 2">DSM 105464</strain>
    </source>
</reference>
<protein>
    <recommendedName>
        <fullName evidence="3">F-box domain-containing protein</fullName>
    </recommendedName>
</protein>
<evidence type="ECO:0008006" key="3">
    <source>
        <dbReference type="Google" id="ProtNLM"/>
    </source>
</evidence>
<dbReference type="InterPro" id="IPR032675">
    <property type="entry name" value="LRR_dom_sf"/>
</dbReference>
<evidence type="ECO:0000313" key="1">
    <source>
        <dbReference type="EMBL" id="TFY53947.1"/>
    </source>
</evidence>
<gene>
    <name evidence="1" type="ORF">EVJ58_g9152</name>
</gene>
<proteinExistence type="predicted"/>
<sequence length="472" mass="52044">MSIYGVPVEIGEDIVSYLARRDVLQFAFTCKEAYACALPSILRDVSLSHRTKIEAEEQLQAFCNYVLAHLSQRAPCIRSLTIGAPVFKGLQVYFKPDFALTSDVARILALATGLRVLTVRGAERLFSNAPSQVVAAITSLKNLAEIHFEDYAGPHALRILSEMESRPAVVRLSSFDAPNCRLVPGRHHLLYNLTQSLVTLTLVNNLDLIQVLEPGVVWPAVRHLTLGGVRDVASLPALARGFPAVQKLEVYARCIDEKIGRDLWTRLESVSLDRPVPICRPVRNVELVGSDWVQEQLCLAVEMMMSMAPTSLTCRDADYWAVAQLVKCAARTVRFVKFVHAKNTQSEGAYMLGGPCSVEGWLDAHYFNTLGQAPLNALVVPVDTVYLDALGDQSAMHSSARKAVVILDIACGIAARIPTVVHIGLDLGHHPSGGQRWYKVASRDAHHLRLEALREREGREVERILAGSCDWV</sequence>
<dbReference type="Proteomes" id="UP000298390">
    <property type="component" value="Unassembled WGS sequence"/>
</dbReference>
<organism evidence="1 2">
    <name type="scientific">Rhodofomes roseus</name>
    <dbReference type="NCBI Taxonomy" id="34475"/>
    <lineage>
        <taxon>Eukaryota</taxon>
        <taxon>Fungi</taxon>
        <taxon>Dikarya</taxon>
        <taxon>Basidiomycota</taxon>
        <taxon>Agaricomycotina</taxon>
        <taxon>Agaricomycetes</taxon>
        <taxon>Polyporales</taxon>
        <taxon>Rhodofomes</taxon>
    </lineage>
</organism>
<comment type="caution">
    <text evidence="1">The sequence shown here is derived from an EMBL/GenBank/DDBJ whole genome shotgun (WGS) entry which is preliminary data.</text>
</comment>
<evidence type="ECO:0000313" key="2">
    <source>
        <dbReference type="Proteomes" id="UP000298390"/>
    </source>
</evidence>
<dbReference type="AlphaFoldDB" id="A0A4Y9XX32"/>
<dbReference type="Gene3D" id="3.80.10.10">
    <property type="entry name" value="Ribonuclease Inhibitor"/>
    <property type="match status" value="1"/>
</dbReference>
<dbReference type="EMBL" id="SEKV01000756">
    <property type="protein sequence ID" value="TFY53947.1"/>
    <property type="molecule type" value="Genomic_DNA"/>
</dbReference>